<evidence type="ECO:0000313" key="2">
    <source>
        <dbReference type="EMBL" id="HJB39840.1"/>
    </source>
</evidence>
<protein>
    <submittedName>
        <fullName evidence="2">Peptidoglycan-binding protein</fullName>
    </submittedName>
</protein>
<dbReference type="PANTHER" id="PTHR41533:SF1">
    <property type="entry name" value="L,D-TRANSPEPTIDASE YCBB-RELATED"/>
    <property type="match status" value="1"/>
</dbReference>
<sequence>MSNTTVSPSYPGTALKKGSNNSEVARIQTYLNALRPYIPCLTTTLTVDGKFGSGTQKAVQCFQAFSGLTADGIVGKNTWNALITAYNNRFNGSADTNPGISLRFGNVSKDVGQMQRHLNSAAKVYTAIANQSVDNNFGSNMINAVKLFQRQFGLSADGVVGEKTWAQIVRIADALAQGIKPKVTTPYPGTLLQQGSSGDSVRLAQSYLNGVGAVPVLTVDGKFGAATKNAVIYFQTRNGLKADGIIGSATWQKLVTMFNATL</sequence>
<reference evidence="2" key="1">
    <citation type="journal article" date="2021" name="PeerJ">
        <title>Extensive microbial diversity within the chicken gut microbiome revealed by metagenomics and culture.</title>
        <authorList>
            <person name="Gilroy R."/>
            <person name="Ravi A."/>
            <person name="Getino M."/>
            <person name="Pursley I."/>
            <person name="Horton D.L."/>
            <person name="Alikhan N.F."/>
            <person name="Baker D."/>
            <person name="Gharbi K."/>
            <person name="Hall N."/>
            <person name="Watson M."/>
            <person name="Adriaenssens E.M."/>
            <person name="Foster-Nyarko E."/>
            <person name="Jarju S."/>
            <person name="Secka A."/>
            <person name="Antonio M."/>
            <person name="Oren A."/>
            <person name="Chaudhuri R.R."/>
            <person name="La Ragione R."/>
            <person name="Hildebrand F."/>
            <person name="Pallen M.J."/>
        </authorList>
    </citation>
    <scope>NUCLEOTIDE SEQUENCE</scope>
    <source>
        <strain evidence="2">ChiBcec8-14828</strain>
    </source>
</reference>
<dbReference type="SUPFAM" id="SSF47090">
    <property type="entry name" value="PGBD-like"/>
    <property type="match status" value="3"/>
</dbReference>
<feature type="domain" description="Peptidoglycan binding-like" evidence="1">
    <location>
        <begin position="197"/>
        <end position="254"/>
    </location>
</feature>
<dbReference type="InterPro" id="IPR036365">
    <property type="entry name" value="PGBD-like_sf"/>
</dbReference>
<dbReference type="Gene3D" id="1.10.101.10">
    <property type="entry name" value="PGBD-like superfamily/PGBD"/>
    <property type="match status" value="3"/>
</dbReference>
<dbReference type="AlphaFoldDB" id="A0A9D2M1M5"/>
<dbReference type="InterPro" id="IPR052905">
    <property type="entry name" value="LD-transpeptidase_YkuD-like"/>
</dbReference>
<name>A0A9D2M1M5_9FIRM</name>
<evidence type="ECO:0000259" key="1">
    <source>
        <dbReference type="Pfam" id="PF01471"/>
    </source>
</evidence>
<feature type="domain" description="Peptidoglycan binding-like" evidence="1">
    <location>
        <begin position="21"/>
        <end position="82"/>
    </location>
</feature>
<proteinExistence type="predicted"/>
<organism evidence="2 3">
    <name type="scientific">Candidatus Ruthenibacterium avium</name>
    <dbReference type="NCBI Taxonomy" id="2838751"/>
    <lineage>
        <taxon>Bacteria</taxon>
        <taxon>Bacillati</taxon>
        <taxon>Bacillota</taxon>
        <taxon>Clostridia</taxon>
        <taxon>Eubacteriales</taxon>
        <taxon>Oscillospiraceae</taxon>
        <taxon>Ruthenibacterium</taxon>
    </lineage>
</organism>
<dbReference type="Proteomes" id="UP000824209">
    <property type="component" value="Unassembled WGS sequence"/>
</dbReference>
<gene>
    <name evidence="2" type="ORF">H9943_05530</name>
</gene>
<dbReference type="PANTHER" id="PTHR41533">
    <property type="entry name" value="L,D-TRANSPEPTIDASE HI_1667-RELATED"/>
    <property type="match status" value="1"/>
</dbReference>
<reference evidence="2" key="2">
    <citation type="submission" date="2021-04" db="EMBL/GenBank/DDBJ databases">
        <authorList>
            <person name="Gilroy R."/>
        </authorList>
    </citation>
    <scope>NUCLEOTIDE SEQUENCE</scope>
    <source>
        <strain evidence="2">ChiBcec8-14828</strain>
    </source>
</reference>
<dbReference type="Pfam" id="PF01471">
    <property type="entry name" value="PG_binding_1"/>
    <property type="match status" value="3"/>
</dbReference>
<comment type="caution">
    <text evidence="2">The sequence shown here is derived from an EMBL/GenBank/DDBJ whole genome shotgun (WGS) entry which is preliminary data.</text>
</comment>
<accession>A0A9D2M1M5</accession>
<dbReference type="InterPro" id="IPR002477">
    <property type="entry name" value="Peptidoglycan-bd-like"/>
</dbReference>
<feature type="domain" description="Peptidoglycan binding-like" evidence="1">
    <location>
        <begin position="109"/>
        <end position="167"/>
    </location>
</feature>
<dbReference type="EMBL" id="DWYA01000052">
    <property type="protein sequence ID" value="HJB39840.1"/>
    <property type="molecule type" value="Genomic_DNA"/>
</dbReference>
<evidence type="ECO:0000313" key="3">
    <source>
        <dbReference type="Proteomes" id="UP000824209"/>
    </source>
</evidence>
<dbReference type="InterPro" id="IPR036366">
    <property type="entry name" value="PGBDSf"/>
</dbReference>